<dbReference type="PANTHER" id="PTHR43009:SF10">
    <property type="entry name" value="HOMOGENTISATE SOLANESYLTRANSFERASE, CHLOROPLASTIC"/>
    <property type="match status" value="1"/>
</dbReference>
<gene>
    <name evidence="11" type="primary">PT1</name>
</gene>
<feature type="transmembrane region" description="Helical" evidence="10">
    <location>
        <begin position="182"/>
        <end position="203"/>
    </location>
</feature>
<dbReference type="EMBL" id="GHVF01000005">
    <property type="protein sequence ID" value="MBA5282438.1"/>
    <property type="molecule type" value="Transcribed_RNA"/>
</dbReference>
<dbReference type="GO" id="GO:0016765">
    <property type="term" value="F:transferase activity, transferring alkyl or aryl (other than methyl) groups"/>
    <property type="evidence" value="ECO:0007669"/>
    <property type="project" value="InterPro"/>
</dbReference>
<evidence type="ECO:0000313" key="13">
    <source>
        <dbReference type="EMBL" id="MBA5282446.1"/>
    </source>
</evidence>
<dbReference type="SMR" id="A0A455ZIK6"/>
<keyword evidence="6 10" id="KW-0812">Transmembrane</keyword>
<dbReference type="Gene3D" id="1.10.357.140">
    <property type="entry name" value="UbiA prenyltransferase"/>
    <property type="match status" value="1"/>
</dbReference>
<evidence type="ECO:0000256" key="9">
    <source>
        <dbReference type="ARBA" id="ARBA00023136"/>
    </source>
</evidence>
<dbReference type="Pfam" id="PF01040">
    <property type="entry name" value="UbiA"/>
    <property type="match status" value="1"/>
</dbReference>
<dbReference type="InterPro" id="IPR000537">
    <property type="entry name" value="UbiA_prenyltransferase"/>
</dbReference>
<evidence type="ECO:0000256" key="5">
    <source>
        <dbReference type="ARBA" id="ARBA00022679"/>
    </source>
</evidence>
<feature type="transmembrane region" description="Helical" evidence="10">
    <location>
        <begin position="315"/>
        <end position="337"/>
    </location>
</feature>
<reference evidence="12" key="2">
    <citation type="submission" date="2019-09" db="EMBL/GenBank/DDBJ databases">
        <title>De novo assembly and annotation of transcriptomes from two cultivars of Cannabis sativa with different cannabinoid profiles.</title>
        <authorList>
            <person name="McGarvey P."/>
        </authorList>
    </citation>
    <scope>NUCLEOTIDE SEQUENCE</scope>
    <source>
        <strain evidence="13">Hetech2</strain>
        <strain evidence="12">Lali</strain>
        <tissue evidence="12">Flower buds</tissue>
    </source>
</reference>
<proteinExistence type="evidence at transcript level"/>
<comment type="subcellular location">
    <subcellularLocation>
        <location evidence="1">Plastid</location>
        <location evidence="1">Chloroplast membrane</location>
        <topology evidence="1">Multi-pass membrane protein</topology>
    </subcellularLocation>
</comment>
<sequence length="395" mass="44500">MGLSSVCTFSFQTNYHTLLNPHNNNPKTSLLCYRHPKTPIKYSYNNFPSKHCSTKSFHLQNKCSESLSIAKNSIRAATTNQTEPPESDNHSVATKILNFGKACWKLQRPYTIIAFTSCACGLFGKELLHNTNLISWSLMFKAFFFLVAVLCIASFTTTINQIYDLHIDRINKPDLPLASGEISVNTAWIMSIIVALFGLIITIKMKGGPLYIFGYCFGIFGGIVYSVPPFRWKQNPSTAFLLNFLAHIITNFTFYYASRAALGLPFELRPSFTFLLAFMKSMGSALALIKDASDVEGDTKFGISTLASKYGSRNLTLFCSGIVLLSYVAAILAGIIWPQAFNSNVMLLSHAILAFWLILQTRDFALTNYDPEAGRRFYEFMWKLYYAEYLVYVFI</sequence>
<feature type="transmembrane region" description="Helical" evidence="10">
    <location>
        <begin position="142"/>
        <end position="162"/>
    </location>
</feature>
<keyword evidence="3" id="KW-0150">Chloroplast</keyword>
<keyword evidence="5 11" id="KW-0808">Transferase</keyword>
<keyword evidence="4" id="KW-0934">Plastid</keyword>
<keyword evidence="7" id="KW-0809">Transit peptide</keyword>
<dbReference type="GO" id="GO:0031969">
    <property type="term" value="C:chloroplast membrane"/>
    <property type="evidence" value="ECO:0007669"/>
    <property type="project" value="UniProtKB-SubCell"/>
</dbReference>
<evidence type="ECO:0000256" key="4">
    <source>
        <dbReference type="ARBA" id="ARBA00022640"/>
    </source>
</evidence>
<evidence type="ECO:0000256" key="7">
    <source>
        <dbReference type="ARBA" id="ARBA00022946"/>
    </source>
</evidence>
<feature type="transmembrane region" description="Helical" evidence="10">
    <location>
        <begin position="210"/>
        <end position="227"/>
    </location>
</feature>
<evidence type="ECO:0000256" key="2">
    <source>
        <dbReference type="ARBA" id="ARBA00005985"/>
    </source>
</evidence>
<feature type="transmembrane region" description="Helical" evidence="10">
    <location>
        <begin position="343"/>
        <end position="359"/>
    </location>
</feature>
<evidence type="ECO:0000256" key="10">
    <source>
        <dbReference type="SAM" id="Phobius"/>
    </source>
</evidence>
<feature type="transmembrane region" description="Helical" evidence="10">
    <location>
        <begin position="239"/>
        <end position="257"/>
    </location>
</feature>
<dbReference type="EMBL" id="GHVG01000001">
    <property type="protein sequence ID" value="MBA5282446.1"/>
    <property type="molecule type" value="Transcribed_RNA"/>
</dbReference>
<dbReference type="EMBL" id="BK010678">
    <property type="protein sequence ID" value="DAC76711.1"/>
    <property type="molecule type" value="mRNA"/>
</dbReference>
<keyword evidence="9 10" id="KW-0472">Membrane</keyword>
<evidence type="ECO:0000256" key="1">
    <source>
        <dbReference type="ARBA" id="ARBA00004508"/>
    </source>
</evidence>
<comment type="similarity">
    <text evidence="2">Belongs to the UbiA prenyltransferase family.</text>
</comment>
<reference evidence="11" key="1">
    <citation type="journal article" date="2019" name="Nature">
        <title>Complete biosynthesis of cannabinoids and their unnatural analogues in yeast.</title>
        <authorList>
            <person name="Luo X."/>
            <person name="Reiter M.A."/>
            <person name="d'Espaux L."/>
            <person name="Wong J."/>
            <person name="Denby C.M."/>
            <person name="Lechner A."/>
            <person name="Zhang Y."/>
            <person name="Grzybowski A.T."/>
            <person name="Harth S."/>
            <person name="Lin W."/>
            <person name="Lee H."/>
            <person name="Yu C."/>
            <person name="Shin J."/>
            <person name="Deng K."/>
            <person name="Benites V.T."/>
            <person name="Wang G."/>
            <person name="Baidoo E.E."/>
            <person name="Chen Y."/>
            <person name="Dev I."/>
            <person name="Petzold C.J."/>
            <person name="Keasling J.D."/>
        </authorList>
    </citation>
    <scope>NUCLEOTIDE SEQUENCE</scope>
</reference>
<name>A0A455ZIK6_CANSA</name>
<evidence type="ECO:0000256" key="3">
    <source>
        <dbReference type="ARBA" id="ARBA00022528"/>
    </source>
</evidence>
<dbReference type="InterPro" id="IPR044878">
    <property type="entry name" value="UbiA_sf"/>
</dbReference>
<evidence type="ECO:0000256" key="6">
    <source>
        <dbReference type="ARBA" id="ARBA00022692"/>
    </source>
</evidence>
<evidence type="ECO:0000313" key="12">
    <source>
        <dbReference type="EMBL" id="MBA5282438.1"/>
    </source>
</evidence>
<evidence type="ECO:0000256" key="8">
    <source>
        <dbReference type="ARBA" id="ARBA00022989"/>
    </source>
</evidence>
<protein>
    <submittedName>
        <fullName evidence="12">Aromatic prenyltranseferase 1</fullName>
    </submittedName>
    <submittedName>
        <fullName evidence="11">Prenyltransferase 1</fullName>
    </submittedName>
</protein>
<dbReference type="AlphaFoldDB" id="A0A455ZIK6"/>
<evidence type="ECO:0000313" key="11">
    <source>
        <dbReference type="EMBL" id="DAC76711.1"/>
    </source>
</evidence>
<dbReference type="PANTHER" id="PTHR43009">
    <property type="entry name" value="HOMOGENTISATE SOLANESYLTRANSFERASE, CHLOROPLASTIC"/>
    <property type="match status" value="1"/>
</dbReference>
<keyword evidence="8 10" id="KW-1133">Transmembrane helix</keyword>
<organism evidence="11">
    <name type="scientific">Cannabis sativa</name>
    <name type="common">Hemp</name>
    <name type="synonym">Marijuana</name>
    <dbReference type="NCBI Taxonomy" id="3483"/>
    <lineage>
        <taxon>Eukaryota</taxon>
        <taxon>Viridiplantae</taxon>
        <taxon>Streptophyta</taxon>
        <taxon>Embryophyta</taxon>
        <taxon>Tracheophyta</taxon>
        <taxon>Spermatophyta</taxon>
        <taxon>Magnoliopsida</taxon>
        <taxon>eudicotyledons</taxon>
        <taxon>Gunneridae</taxon>
        <taxon>Pentapetalae</taxon>
        <taxon>rosids</taxon>
        <taxon>fabids</taxon>
        <taxon>Rosales</taxon>
        <taxon>Cannabaceae</taxon>
        <taxon>Cannabis</taxon>
    </lineage>
</organism>
<accession>A0A455ZIK6</accession>